<evidence type="ECO:0000313" key="4">
    <source>
        <dbReference type="Proteomes" id="UP001374579"/>
    </source>
</evidence>
<name>A0AAN9G2S1_9CAEN</name>
<feature type="coiled-coil region" evidence="2">
    <location>
        <begin position="387"/>
        <end position="474"/>
    </location>
</feature>
<gene>
    <name evidence="3" type="ORF">V1264_008358</name>
</gene>
<evidence type="ECO:0000256" key="1">
    <source>
        <dbReference type="ARBA" id="ARBA00004173"/>
    </source>
</evidence>
<dbReference type="Proteomes" id="UP001374579">
    <property type="component" value="Unassembled WGS sequence"/>
</dbReference>
<evidence type="ECO:0008006" key="5">
    <source>
        <dbReference type="Google" id="ProtNLM"/>
    </source>
</evidence>
<keyword evidence="2" id="KW-0175">Coiled coil</keyword>
<keyword evidence="4" id="KW-1185">Reference proteome</keyword>
<comment type="subcellular location">
    <subcellularLocation>
        <location evidence="1">Mitochondrion</location>
    </subcellularLocation>
</comment>
<dbReference type="PANTHER" id="PTHR21393">
    <property type="entry name" value="MITOCHONDRIAL 28S RIBOSOMAL PROTEIN S27"/>
    <property type="match status" value="1"/>
</dbReference>
<dbReference type="PANTHER" id="PTHR21393:SF0">
    <property type="entry name" value="SMALL RIBOSOMAL SUBUNIT PROTEIN MS27"/>
    <property type="match status" value="1"/>
</dbReference>
<dbReference type="Pfam" id="PF10037">
    <property type="entry name" value="MRP-S27"/>
    <property type="match status" value="1"/>
</dbReference>
<protein>
    <recommendedName>
        <fullName evidence="5">28S ribosomal protein S27, mitochondrial</fullName>
    </recommendedName>
</protein>
<proteinExistence type="predicted"/>
<comment type="caution">
    <text evidence="3">The sequence shown here is derived from an EMBL/GenBank/DDBJ whole genome shotgun (WGS) entry which is preliminary data.</text>
</comment>
<accession>A0AAN9G2S1</accession>
<dbReference type="InterPro" id="IPR034913">
    <property type="entry name" value="mS27/PTCD2"/>
</dbReference>
<organism evidence="3 4">
    <name type="scientific">Littorina saxatilis</name>
    <dbReference type="NCBI Taxonomy" id="31220"/>
    <lineage>
        <taxon>Eukaryota</taxon>
        <taxon>Metazoa</taxon>
        <taxon>Spiralia</taxon>
        <taxon>Lophotrochozoa</taxon>
        <taxon>Mollusca</taxon>
        <taxon>Gastropoda</taxon>
        <taxon>Caenogastropoda</taxon>
        <taxon>Littorinimorpha</taxon>
        <taxon>Littorinoidea</taxon>
        <taxon>Littorinidae</taxon>
        <taxon>Littorina</taxon>
    </lineage>
</organism>
<dbReference type="EMBL" id="JBAMIC010000021">
    <property type="protein sequence ID" value="KAK7092642.1"/>
    <property type="molecule type" value="Genomic_DNA"/>
</dbReference>
<evidence type="ECO:0000256" key="2">
    <source>
        <dbReference type="SAM" id="Coils"/>
    </source>
</evidence>
<dbReference type="GO" id="GO:0005739">
    <property type="term" value="C:mitochondrion"/>
    <property type="evidence" value="ECO:0007669"/>
    <property type="project" value="UniProtKB-SubCell"/>
</dbReference>
<reference evidence="3 4" key="1">
    <citation type="submission" date="2024-02" db="EMBL/GenBank/DDBJ databases">
        <title>Chromosome-scale genome assembly of the rough periwinkle Littorina saxatilis.</title>
        <authorList>
            <person name="De Jode A."/>
            <person name="Faria R."/>
            <person name="Formenti G."/>
            <person name="Sims Y."/>
            <person name="Smith T.P."/>
            <person name="Tracey A."/>
            <person name="Wood J.M.D."/>
            <person name="Zagrodzka Z.B."/>
            <person name="Johannesson K."/>
            <person name="Butlin R.K."/>
            <person name="Leder E.H."/>
        </authorList>
    </citation>
    <scope>NUCLEOTIDE SEQUENCE [LARGE SCALE GENOMIC DNA]</scope>
    <source>
        <strain evidence="3">Snail1</strain>
        <tissue evidence="3">Muscle</tissue>
    </source>
</reference>
<dbReference type="AlphaFoldDB" id="A0AAN9G2S1"/>
<dbReference type="InterPro" id="IPR019266">
    <property type="entry name" value="Ribosomal_mS27"/>
</dbReference>
<sequence length="480" mass="55901">MAASLLFGRATSRALKGLIKSYAPTITYCNKRFLLSQAYSCKESWHKRLEDPVLSQVPLSEFAIQLRDQFDKQKSISAVDMEILANKMHEMDVDEADFMEDVIRKFRKSPASNPVRDSIVYVIVRNYIDSGMADRLLPLMQTRSQTGLFPEAFAFSHLLDHFIEENELASAAQVAYEIMLQEDFSHPTSRFLSLHACVQYLESVSLDDITPEEIKDPEGEEEWFPVRYIRYPVYDDHFDIKSQQYLLGKTLYCLGKELGANTLAHSLQVSGLALYHKFSRCLQLMTDIANSGDGSLVQDSLRHVEESLEKVQIRDPEKPQKETGLLTIDDEIYKLLPTQEDKEGFVAQFKQLRQTLQDKGKVVEEKMSALSETLVKSELLQHEAADIEVQTKRLEGWQEERQELLQQQLYELEKTQKVEEIQNTLKELQEKEEMIRFFELNDKIRLIQPKRLPKEKVEEDEDEETLRLKRIKRRKFRHNV</sequence>
<evidence type="ECO:0000313" key="3">
    <source>
        <dbReference type="EMBL" id="KAK7092642.1"/>
    </source>
</evidence>